<sequence>MKGGSQKIRSNFDSEIFFFSINSKISLKNIFISFFTFNFLIFFSNTSIAPFFFSTKQTLLACLDKHSNPNDPVPAYKSKIFDCSNCNEILFE</sequence>
<dbReference type="EMBL" id="UINC01040664">
    <property type="protein sequence ID" value="SVB40850.1"/>
    <property type="molecule type" value="Genomic_DNA"/>
</dbReference>
<keyword evidence="1" id="KW-0472">Membrane</keyword>
<feature type="transmembrane region" description="Helical" evidence="1">
    <location>
        <begin position="30"/>
        <end position="53"/>
    </location>
</feature>
<evidence type="ECO:0000256" key="1">
    <source>
        <dbReference type="SAM" id="Phobius"/>
    </source>
</evidence>
<gene>
    <name evidence="2" type="ORF">METZ01_LOCUS193704</name>
</gene>
<name>A0A382DQW7_9ZZZZ</name>
<protein>
    <submittedName>
        <fullName evidence="2">Uncharacterized protein</fullName>
    </submittedName>
</protein>
<reference evidence="2" key="1">
    <citation type="submission" date="2018-05" db="EMBL/GenBank/DDBJ databases">
        <authorList>
            <person name="Lanie J.A."/>
            <person name="Ng W.-L."/>
            <person name="Kazmierczak K.M."/>
            <person name="Andrzejewski T.M."/>
            <person name="Davidsen T.M."/>
            <person name="Wayne K.J."/>
            <person name="Tettelin H."/>
            <person name="Glass J.I."/>
            <person name="Rusch D."/>
            <person name="Podicherti R."/>
            <person name="Tsui H.-C.T."/>
            <person name="Winkler M.E."/>
        </authorList>
    </citation>
    <scope>NUCLEOTIDE SEQUENCE</scope>
</reference>
<accession>A0A382DQW7</accession>
<dbReference type="AlphaFoldDB" id="A0A382DQW7"/>
<keyword evidence="1" id="KW-0812">Transmembrane</keyword>
<evidence type="ECO:0000313" key="2">
    <source>
        <dbReference type="EMBL" id="SVB40850.1"/>
    </source>
</evidence>
<keyword evidence="1" id="KW-1133">Transmembrane helix</keyword>
<proteinExistence type="predicted"/>
<organism evidence="2">
    <name type="scientific">marine metagenome</name>
    <dbReference type="NCBI Taxonomy" id="408172"/>
    <lineage>
        <taxon>unclassified sequences</taxon>
        <taxon>metagenomes</taxon>
        <taxon>ecological metagenomes</taxon>
    </lineage>
</organism>